<reference evidence="7 8" key="2">
    <citation type="submission" date="2016-08" db="EMBL/GenBank/DDBJ databases">
        <title>Pervasive Adenine N6-methylation of Active Genes in Fungi.</title>
        <authorList>
            <consortium name="DOE Joint Genome Institute"/>
            <person name="Mondo S.J."/>
            <person name="Dannebaum R.O."/>
            <person name="Kuo R.C."/>
            <person name="Labutti K."/>
            <person name="Haridas S."/>
            <person name="Kuo A."/>
            <person name="Salamov A."/>
            <person name="Ahrendt S.R."/>
            <person name="Lipzen A."/>
            <person name="Sullivan W."/>
            <person name="Andreopoulos W.B."/>
            <person name="Clum A."/>
            <person name="Lindquist E."/>
            <person name="Daum C."/>
            <person name="Ramamoorthy G.K."/>
            <person name="Gryganskyi A."/>
            <person name="Culley D."/>
            <person name="Magnuson J.K."/>
            <person name="James T.Y."/>
            <person name="O'Malley M.A."/>
            <person name="Stajich J.E."/>
            <person name="Spatafora J.W."/>
            <person name="Visel A."/>
            <person name="Grigoriev I.V."/>
        </authorList>
    </citation>
    <scope>NUCLEOTIDE SEQUENCE [LARGE SCALE GENOMIC DNA]</scope>
    <source>
        <strain evidence="8">finn</strain>
    </source>
</reference>
<evidence type="ECO:0000256" key="5">
    <source>
        <dbReference type="RuleBase" id="RU003750"/>
    </source>
</evidence>
<sequence>MIEYIKDSDIKSLKKYKYSSVDKSLIQKYILNPYWCWLVEKVPLWVAPNLITLSGFMFMVFSVAMLLVYGSNWEQVPGWLYISWGINLFIYQSLDAIDGKQARRTGSSGPLGELFDHGCDALNTTLAFICILSALGIGKSLLCVFTILAALTNFYVSSWETYHTHTLFLSYVSGPVEGILSGCLLLIITGIAGPQFWSQTANQLFGTSNENLNFPLYIFVCSLIGVLAIFNVVCSSINVVNYTKGHNESLAKKTIGLIPHVFLCSFIMLWTKSSSTLIENNLIPFFLFIGFCFGHQVGLIILNHVAKKSFPYWNRMYNLVLVAGLTCMSVSTDFVGLAQKYGINLFSSLIKAQNYRDAIIDLLKGEGLNVAVFERYVMWGLVVISFMMYMEFALYVINRLCGIFDINCLSIKHPKTNNAVAEKPVYTVGVDGKKLISPESPLVSRRRRNRM</sequence>
<feature type="transmembrane region" description="Helical" evidence="6">
    <location>
        <begin position="317"/>
        <end position="338"/>
    </location>
</feature>
<dbReference type="InterPro" id="IPR048254">
    <property type="entry name" value="CDP_ALCOHOL_P_TRANSF_CS"/>
</dbReference>
<dbReference type="GO" id="GO:0016780">
    <property type="term" value="F:phosphotransferase activity, for other substituted phosphate groups"/>
    <property type="evidence" value="ECO:0007669"/>
    <property type="project" value="InterPro"/>
</dbReference>
<keyword evidence="6" id="KW-1133">Transmembrane helix</keyword>
<evidence type="ECO:0000256" key="6">
    <source>
        <dbReference type="SAM" id="Phobius"/>
    </source>
</evidence>
<feature type="transmembrane region" description="Helical" evidence="6">
    <location>
        <begin position="168"/>
        <end position="196"/>
    </location>
</feature>
<dbReference type="InterPro" id="IPR043130">
    <property type="entry name" value="CDP-OH_PTrfase_TM_dom"/>
</dbReference>
<name>A0A1Y1UWK9_9FUNG</name>
<accession>A0A1Y1UWK9</accession>
<comment type="similarity">
    <text evidence="2 5">Belongs to the CDP-alcohol phosphatidyltransferase class-I family.</text>
</comment>
<feature type="transmembrane region" description="Helical" evidence="6">
    <location>
        <begin position="126"/>
        <end position="156"/>
    </location>
</feature>
<dbReference type="PROSITE" id="PS00379">
    <property type="entry name" value="CDP_ALCOHOL_P_TRANSF"/>
    <property type="match status" value="1"/>
</dbReference>
<comment type="caution">
    <text evidence="7">The sequence shown here is derived from an EMBL/GenBank/DDBJ whole genome shotgun (WGS) entry which is preliminary data.</text>
</comment>
<dbReference type="EMBL" id="MCFH01000064">
    <property type="protein sequence ID" value="ORX42498.1"/>
    <property type="molecule type" value="Genomic_DNA"/>
</dbReference>
<dbReference type="GO" id="GO:0016020">
    <property type="term" value="C:membrane"/>
    <property type="evidence" value="ECO:0007669"/>
    <property type="project" value="UniProtKB-SubCell"/>
</dbReference>
<evidence type="ECO:0000256" key="2">
    <source>
        <dbReference type="ARBA" id="ARBA00010441"/>
    </source>
</evidence>
<evidence type="ECO:0000256" key="4">
    <source>
        <dbReference type="ARBA" id="ARBA00023136"/>
    </source>
</evidence>
<feature type="transmembrane region" description="Helical" evidence="6">
    <location>
        <begin position="376"/>
        <end position="397"/>
    </location>
</feature>
<gene>
    <name evidence="7" type="ORF">BCR36DRAFT_587192</name>
</gene>
<dbReference type="OrthoDB" id="196717at2759"/>
<feature type="transmembrane region" description="Helical" evidence="6">
    <location>
        <begin position="50"/>
        <end position="69"/>
    </location>
</feature>
<keyword evidence="3 5" id="KW-0808">Transferase</keyword>
<evidence type="ECO:0000256" key="1">
    <source>
        <dbReference type="ARBA" id="ARBA00004370"/>
    </source>
</evidence>
<protein>
    <recommendedName>
        <fullName evidence="9">Choline/ethanolaminephosphotransferase</fullName>
    </recommendedName>
</protein>
<dbReference type="GO" id="GO:0008654">
    <property type="term" value="P:phospholipid biosynthetic process"/>
    <property type="evidence" value="ECO:0007669"/>
    <property type="project" value="InterPro"/>
</dbReference>
<dbReference type="InterPro" id="IPR000462">
    <property type="entry name" value="CDP-OH_P_trans"/>
</dbReference>
<dbReference type="Proteomes" id="UP000193719">
    <property type="component" value="Unassembled WGS sequence"/>
</dbReference>
<feature type="transmembrane region" description="Helical" evidence="6">
    <location>
        <begin position="254"/>
        <end position="271"/>
    </location>
</feature>
<dbReference type="Pfam" id="PF01066">
    <property type="entry name" value="CDP-OH_P_transf"/>
    <property type="match status" value="1"/>
</dbReference>
<dbReference type="STRING" id="1754191.A0A1Y1UWK9"/>
<feature type="transmembrane region" description="Helical" evidence="6">
    <location>
        <begin position="283"/>
        <end position="305"/>
    </location>
</feature>
<reference evidence="7 8" key="1">
    <citation type="submission" date="2016-08" db="EMBL/GenBank/DDBJ databases">
        <title>Genomes of anaerobic fungi encode conserved fungal cellulosomes for biomass hydrolysis.</title>
        <authorList>
            <consortium name="DOE Joint Genome Institute"/>
            <person name="Haitjema C.H."/>
            <person name="Gilmore S.P."/>
            <person name="Henske J.K."/>
            <person name="Solomon K.V."/>
            <person name="De Groot R."/>
            <person name="Kuo A."/>
            <person name="Mondo S.J."/>
            <person name="Salamov A.A."/>
            <person name="Labutti K."/>
            <person name="Zhao Z."/>
            <person name="Chiniquy J."/>
            <person name="Barry K."/>
            <person name="Brewer H.M."/>
            <person name="Purvine S.O."/>
            <person name="Wright A.T."/>
            <person name="Boxma B."/>
            <person name="Van Alen T."/>
            <person name="Hackstein J.H."/>
            <person name="Baker S.E."/>
            <person name="Grigoriev I.V."/>
            <person name="O'Malley M.A."/>
        </authorList>
    </citation>
    <scope>NUCLEOTIDE SEQUENCE [LARGE SCALE GENOMIC DNA]</scope>
    <source>
        <strain evidence="8">finn</strain>
    </source>
</reference>
<comment type="subcellular location">
    <subcellularLocation>
        <location evidence="1">Membrane</location>
    </subcellularLocation>
</comment>
<evidence type="ECO:0000313" key="8">
    <source>
        <dbReference type="Proteomes" id="UP000193719"/>
    </source>
</evidence>
<evidence type="ECO:0008006" key="9">
    <source>
        <dbReference type="Google" id="ProtNLM"/>
    </source>
</evidence>
<dbReference type="Gene3D" id="1.20.120.1760">
    <property type="match status" value="1"/>
</dbReference>
<dbReference type="InterPro" id="IPR014472">
    <property type="entry name" value="CHOPT"/>
</dbReference>
<dbReference type="AlphaFoldDB" id="A0A1Y1UWK9"/>
<dbReference type="PIRSF" id="PIRSF015665">
    <property type="entry name" value="CHOPT"/>
    <property type="match status" value="1"/>
</dbReference>
<organism evidence="7 8">
    <name type="scientific">Piromyces finnis</name>
    <dbReference type="NCBI Taxonomy" id="1754191"/>
    <lineage>
        <taxon>Eukaryota</taxon>
        <taxon>Fungi</taxon>
        <taxon>Fungi incertae sedis</taxon>
        <taxon>Chytridiomycota</taxon>
        <taxon>Chytridiomycota incertae sedis</taxon>
        <taxon>Neocallimastigomycetes</taxon>
        <taxon>Neocallimastigales</taxon>
        <taxon>Neocallimastigaceae</taxon>
        <taxon>Piromyces</taxon>
    </lineage>
</organism>
<evidence type="ECO:0000256" key="3">
    <source>
        <dbReference type="ARBA" id="ARBA00022679"/>
    </source>
</evidence>
<evidence type="ECO:0000313" key="7">
    <source>
        <dbReference type="EMBL" id="ORX42498.1"/>
    </source>
</evidence>
<proteinExistence type="inferred from homology"/>
<keyword evidence="8" id="KW-1185">Reference proteome</keyword>
<keyword evidence="6" id="KW-0812">Transmembrane</keyword>
<dbReference type="PANTHER" id="PTHR10414">
    <property type="entry name" value="ETHANOLAMINEPHOSPHOTRANSFERASE"/>
    <property type="match status" value="1"/>
</dbReference>
<feature type="transmembrane region" description="Helical" evidence="6">
    <location>
        <begin position="216"/>
        <end position="242"/>
    </location>
</feature>
<dbReference type="PANTHER" id="PTHR10414:SF37">
    <property type="entry name" value="BB IN A BOXCAR, ISOFORM C"/>
    <property type="match status" value="1"/>
</dbReference>
<keyword evidence="4 6" id="KW-0472">Membrane</keyword>